<dbReference type="InterPro" id="IPR037401">
    <property type="entry name" value="SnoaL-like"/>
</dbReference>
<protein>
    <recommendedName>
        <fullName evidence="3">SnoaL-like domain-containing protein</fullName>
    </recommendedName>
</protein>
<evidence type="ECO:0000313" key="4">
    <source>
        <dbReference type="EMBL" id="CAG1978833.1"/>
    </source>
</evidence>
<dbReference type="SUPFAM" id="SSF54427">
    <property type="entry name" value="NTF2-like"/>
    <property type="match status" value="1"/>
</dbReference>
<feature type="compositionally biased region" description="Basic and acidic residues" evidence="1">
    <location>
        <begin position="16"/>
        <end position="35"/>
    </location>
</feature>
<feature type="domain" description="SnoaL-like" evidence="3">
    <location>
        <begin position="269"/>
        <end position="393"/>
    </location>
</feature>
<feature type="transmembrane region" description="Helical" evidence="2">
    <location>
        <begin position="206"/>
        <end position="227"/>
    </location>
</feature>
<name>A0A9N8NN72_GIBZA</name>
<dbReference type="Proteomes" id="UP000746612">
    <property type="component" value="Unassembled WGS sequence"/>
</dbReference>
<evidence type="ECO:0000313" key="5">
    <source>
        <dbReference type="Proteomes" id="UP000746612"/>
    </source>
</evidence>
<keyword evidence="2" id="KW-1133">Transmembrane helix</keyword>
<evidence type="ECO:0000256" key="1">
    <source>
        <dbReference type="SAM" id="MobiDB-lite"/>
    </source>
</evidence>
<dbReference type="PANTHER" id="PTHR42069:SF1">
    <property type="entry name" value="MARVEL DOMAIN-CONTAINING PROTEIN"/>
    <property type="match status" value="1"/>
</dbReference>
<dbReference type="Pfam" id="PF13577">
    <property type="entry name" value="SnoaL_4"/>
    <property type="match status" value="1"/>
</dbReference>
<gene>
    <name evidence="4" type="ORF">MDCFG202_LOCUS184467</name>
</gene>
<reference evidence="4" key="1">
    <citation type="submission" date="2021-03" db="EMBL/GenBank/DDBJ databases">
        <authorList>
            <person name="Alouane T."/>
            <person name="Langin T."/>
            <person name="Bonhomme L."/>
        </authorList>
    </citation>
    <scope>NUCLEOTIDE SEQUENCE</scope>
    <source>
        <strain evidence="4">MDC_Fg202</strain>
    </source>
</reference>
<evidence type="ECO:0000259" key="3">
    <source>
        <dbReference type="Pfam" id="PF13577"/>
    </source>
</evidence>
<dbReference type="Gene3D" id="3.10.450.50">
    <property type="match status" value="1"/>
</dbReference>
<comment type="caution">
    <text evidence="4">The sequence shown here is derived from an EMBL/GenBank/DDBJ whole genome shotgun (WGS) entry which is preliminary data.</text>
</comment>
<feature type="transmembrane region" description="Helical" evidence="2">
    <location>
        <begin position="60"/>
        <end position="81"/>
    </location>
</feature>
<organism evidence="4 5">
    <name type="scientific">Gibberella zeae</name>
    <name type="common">Wheat head blight fungus</name>
    <name type="synonym">Fusarium graminearum</name>
    <dbReference type="NCBI Taxonomy" id="5518"/>
    <lineage>
        <taxon>Eukaryota</taxon>
        <taxon>Fungi</taxon>
        <taxon>Dikarya</taxon>
        <taxon>Ascomycota</taxon>
        <taxon>Pezizomycotina</taxon>
        <taxon>Sordariomycetes</taxon>
        <taxon>Hypocreomycetidae</taxon>
        <taxon>Hypocreales</taxon>
        <taxon>Nectriaceae</taxon>
        <taxon>Fusarium</taxon>
    </lineage>
</organism>
<sequence>MDLSIPSGYESYSNRLDPHDEVDNGHAEKAARLSSDEQTLLKQRRAPPKPKGGALDTIRLALRVLILLVNLSILGLLAHGVNVWQATHSSIDRNDDGWVRTRWPSIKMLSTWLMLAVTIFASVVQLVALPTRLSFLRSMRDGVVHNVTVFVSSGIVIAGWIAATVYLIVDKEVLQNNHWDLWSWSCQNRSRQSYIPWASLCTEMTYAFAASLSVILLEIVTLVLFVVSMRGMNILGKSLSESWNQKRKQHRHNATLHFTRGVRHHTAEKKAKYCRLADTQQWDKFDSIMLPNATYSFHEPDGSVITQNGVTYAWSSLADWAAFFNNANKDLQAIHNIGPAEMEQISPDEIKASWSVIYHVGNKEPDSGAHGTRGGYYHETWRKVGDDWFMETLRMDRLYWKLVTH</sequence>
<feature type="transmembrane region" description="Helical" evidence="2">
    <location>
        <begin position="143"/>
        <end position="169"/>
    </location>
</feature>
<dbReference type="InterPro" id="IPR032710">
    <property type="entry name" value="NTF2-like_dom_sf"/>
</dbReference>
<dbReference type="EMBL" id="CAJPIJ010000110">
    <property type="protein sequence ID" value="CAG1978833.1"/>
    <property type="molecule type" value="Genomic_DNA"/>
</dbReference>
<dbReference type="PANTHER" id="PTHR42069">
    <property type="entry name" value="HYPHAL ANASTAMOSIS-8 PROTEIN"/>
    <property type="match status" value="1"/>
</dbReference>
<keyword evidence="2" id="KW-0472">Membrane</keyword>
<accession>A0A9N8NN72</accession>
<dbReference type="AlphaFoldDB" id="A0A9N8NN72"/>
<keyword evidence="2" id="KW-0812">Transmembrane</keyword>
<feature type="transmembrane region" description="Helical" evidence="2">
    <location>
        <begin position="112"/>
        <end position="131"/>
    </location>
</feature>
<evidence type="ECO:0000256" key="2">
    <source>
        <dbReference type="SAM" id="Phobius"/>
    </source>
</evidence>
<feature type="region of interest" description="Disordered" evidence="1">
    <location>
        <begin position="1"/>
        <end position="52"/>
    </location>
</feature>
<proteinExistence type="predicted"/>